<gene>
    <name evidence="25" type="ORF">FPB0191_02321</name>
</gene>
<keyword evidence="17 24" id="KW-0472">Membrane</keyword>
<feature type="binding site" evidence="22">
    <location>
        <position position="76"/>
    </location>
    <ligand>
        <name>ATP</name>
        <dbReference type="ChEBI" id="CHEBI:30616"/>
    </ligand>
</feature>
<dbReference type="CDD" id="cd14264">
    <property type="entry name" value="DAGK_IM"/>
    <property type="match status" value="1"/>
</dbReference>
<evidence type="ECO:0000256" key="7">
    <source>
        <dbReference type="ARBA" id="ARBA00022519"/>
    </source>
</evidence>
<evidence type="ECO:0000256" key="5">
    <source>
        <dbReference type="ARBA" id="ARBA00022475"/>
    </source>
</evidence>
<evidence type="ECO:0000256" key="18">
    <source>
        <dbReference type="ARBA" id="ARBA00023209"/>
    </source>
</evidence>
<evidence type="ECO:0000256" key="14">
    <source>
        <dbReference type="ARBA" id="ARBA00022842"/>
    </source>
</evidence>
<evidence type="ECO:0000313" key="25">
    <source>
        <dbReference type="EMBL" id="AJA46124.1"/>
    </source>
</evidence>
<evidence type="ECO:0000256" key="3">
    <source>
        <dbReference type="ARBA" id="ARBA00012133"/>
    </source>
</evidence>
<evidence type="ECO:0000256" key="20">
    <source>
        <dbReference type="PIRSR" id="PIRSR600829-1"/>
    </source>
</evidence>
<dbReference type="OrthoDB" id="9796011at2"/>
<keyword evidence="19 24" id="KW-1208">Phospholipid metabolism</keyword>
<dbReference type="InterPro" id="IPR033718">
    <property type="entry name" value="DAGK_prok"/>
</dbReference>
<feature type="binding site" evidence="23">
    <location>
        <position position="28"/>
    </location>
    <ligand>
        <name>a divalent metal cation</name>
        <dbReference type="ChEBI" id="CHEBI:60240"/>
    </ligand>
</feature>
<comment type="function">
    <text evidence="24">Catalyzes the ATP-dependent phosphorylation of sn-l,2-diacylglycerol (DAG) to phosphatidic acid. Involved in the recycling of diacylglycerol produced as a by-product during membrane-derived oligosaccharide (MDO) biosynthesis.</text>
</comment>
<dbReference type="Gene3D" id="1.10.287.3610">
    <property type="match status" value="1"/>
</dbReference>
<sequence>MTKAKGLRRIINAGKYSLQGLKSAFLNETAFRQEIYLLIAACIIVMLIDFSIYERILLVGSIGFIMIVELINSAIECVVDRIGPERHELSGRAKDYGSAAVLMSIVLAIVLWIYIFTCHYFP</sequence>
<evidence type="ECO:0000256" key="15">
    <source>
        <dbReference type="ARBA" id="ARBA00022989"/>
    </source>
</evidence>
<dbReference type="GO" id="GO:0005524">
    <property type="term" value="F:ATP binding"/>
    <property type="evidence" value="ECO:0007669"/>
    <property type="project" value="UniProtKB-KW"/>
</dbReference>
<dbReference type="PROSITE" id="PS01069">
    <property type="entry name" value="DAGK_PROKAR"/>
    <property type="match status" value="1"/>
</dbReference>
<feature type="binding site" evidence="21">
    <location>
        <begin position="30"/>
        <end position="34"/>
    </location>
    <ligand>
        <name>substrate</name>
    </ligand>
</feature>
<keyword evidence="9 24" id="KW-0812">Transmembrane</keyword>
<evidence type="ECO:0000256" key="24">
    <source>
        <dbReference type="RuleBase" id="RU363065"/>
    </source>
</evidence>
<evidence type="ECO:0000256" key="9">
    <source>
        <dbReference type="ARBA" id="ARBA00022692"/>
    </source>
</evidence>
<dbReference type="HOGENOM" id="CLU_112343_3_1_6"/>
<evidence type="ECO:0000256" key="17">
    <source>
        <dbReference type="ARBA" id="ARBA00023136"/>
    </source>
</evidence>
<keyword evidence="13 22" id="KW-0067">ATP-binding</keyword>
<feature type="binding site" evidence="21">
    <location>
        <position position="69"/>
    </location>
    <ligand>
        <name>substrate</name>
    </ligand>
</feature>
<evidence type="ECO:0000256" key="16">
    <source>
        <dbReference type="ARBA" id="ARBA00023098"/>
    </source>
</evidence>
<feature type="transmembrane region" description="Helical" evidence="24">
    <location>
        <begin position="99"/>
        <end position="117"/>
    </location>
</feature>
<keyword evidence="14 23" id="KW-0460">Magnesium</keyword>
<feature type="binding site" evidence="22">
    <location>
        <position position="28"/>
    </location>
    <ligand>
        <name>ATP</name>
        <dbReference type="ChEBI" id="CHEBI:30616"/>
    </ligand>
</feature>
<feature type="binding site" evidence="21">
    <location>
        <position position="98"/>
    </location>
    <ligand>
        <name>substrate</name>
    </ligand>
</feature>
<keyword evidence="16 24" id="KW-0443">Lipid metabolism</keyword>
<comment type="subcellular location">
    <subcellularLocation>
        <location evidence="1 24">Cell inner membrane</location>
        <topology evidence="1 24">Multi-pass membrane protein</topology>
    </subcellularLocation>
</comment>
<evidence type="ECO:0000256" key="19">
    <source>
        <dbReference type="ARBA" id="ARBA00023264"/>
    </source>
</evidence>
<reference evidence="25 26" key="1">
    <citation type="journal article" date="2014" name="Appl. Environ. Microbiol.">
        <title>Gut symbionts from distinct hosts exhibit genotoxic activity via divergent colibactin biosynthetic pathways.</title>
        <authorList>
            <person name="Engel P."/>
            <person name="Vizcaino M.I."/>
            <person name="Crawford J.M."/>
        </authorList>
    </citation>
    <scope>NUCLEOTIDE SEQUENCE [LARGE SCALE GENOMIC DNA]</scope>
    <source>
        <strain evidence="25 26">PEB0191</strain>
    </source>
</reference>
<dbReference type="RefSeq" id="WP_039106313.1">
    <property type="nucleotide sequence ID" value="NZ_CALYQC010000010.1"/>
</dbReference>
<dbReference type="InterPro" id="IPR036945">
    <property type="entry name" value="DAGK_sf"/>
</dbReference>
<evidence type="ECO:0000256" key="22">
    <source>
        <dbReference type="PIRSR" id="PIRSR600829-3"/>
    </source>
</evidence>
<comment type="catalytic activity">
    <reaction evidence="24">
        <text>a 1,2-diacyl-sn-glycerol + ATP = a 1,2-diacyl-sn-glycero-3-phosphate + ADP + H(+)</text>
        <dbReference type="Rhea" id="RHEA:10272"/>
        <dbReference type="ChEBI" id="CHEBI:15378"/>
        <dbReference type="ChEBI" id="CHEBI:17815"/>
        <dbReference type="ChEBI" id="CHEBI:30616"/>
        <dbReference type="ChEBI" id="CHEBI:58608"/>
        <dbReference type="ChEBI" id="CHEBI:456216"/>
        <dbReference type="EC" id="2.7.1.107"/>
    </reaction>
</comment>
<evidence type="ECO:0000256" key="2">
    <source>
        <dbReference type="ARBA" id="ARBA00005967"/>
    </source>
</evidence>
<keyword evidence="5" id="KW-1003">Cell membrane</keyword>
<dbReference type="KEGG" id="fpp:FPB0191_02321"/>
<dbReference type="AlphaFoldDB" id="A0A0A7S3Q1"/>
<keyword evidence="15 24" id="KW-1133">Transmembrane helix</keyword>
<dbReference type="GO" id="GO:0005886">
    <property type="term" value="C:plasma membrane"/>
    <property type="evidence" value="ECO:0007669"/>
    <property type="project" value="UniProtKB-SubCell"/>
</dbReference>
<keyword evidence="18" id="KW-0594">Phospholipid biosynthesis</keyword>
<organism evidence="25 26">
    <name type="scientific">Frischella perrara</name>
    <dbReference type="NCBI Taxonomy" id="1267021"/>
    <lineage>
        <taxon>Bacteria</taxon>
        <taxon>Pseudomonadati</taxon>
        <taxon>Pseudomonadota</taxon>
        <taxon>Gammaproteobacteria</taxon>
        <taxon>Orbales</taxon>
        <taxon>Orbaceae</taxon>
        <taxon>Frischella</taxon>
    </lineage>
</organism>
<protein>
    <recommendedName>
        <fullName evidence="4 24">Diacylglycerol kinase</fullName>
        <ecNumber evidence="3 24">2.7.1.107</ecNumber>
    </recommendedName>
</protein>
<evidence type="ECO:0000256" key="13">
    <source>
        <dbReference type="ARBA" id="ARBA00022840"/>
    </source>
</evidence>
<dbReference type="PANTHER" id="PTHR34299:SF1">
    <property type="entry name" value="DIACYLGLYCEROL KINASE"/>
    <property type="match status" value="1"/>
</dbReference>
<dbReference type="EMBL" id="CP009056">
    <property type="protein sequence ID" value="AJA46124.1"/>
    <property type="molecule type" value="Genomic_DNA"/>
</dbReference>
<keyword evidence="10 23" id="KW-0479">Metal-binding</keyword>
<evidence type="ECO:0000256" key="12">
    <source>
        <dbReference type="ARBA" id="ARBA00022777"/>
    </source>
</evidence>
<evidence type="ECO:0000256" key="4">
    <source>
        <dbReference type="ARBA" id="ARBA00017575"/>
    </source>
</evidence>
<dbReference type="GO" id="GO:0004143">
    <property type="term" value="F:ATP-dependent diacylglycerol kinase activity"/>
    <property type="evidence" value="ECO:0007669"/>
    <property type="project" value="UniProtKB-EC"/>
</dbReference>
<keyword evidence="8 24" id="KW-0808">Transferase</keyword>
<dbReference type="Pfam" id="PF01219">
    <property type="entry name" value="DAGK_prokar"/>
    <property type="match status" value="1"/>
</dbReference>
<evidence type="ECO:0000256" key="6">
    <source>
        <dbReference type="ARBA" id="ARBA00022516"/>
    </source>
</evidence>
<evidence type="ECO:0000256" key="1">
    <source>
        <dbReference type="ARBA" id="ARBA00004429"/>
    </source>
</evidence>
<dbReference type="InterPro" id="IPR000829">
    <property type="entry name" value="DAGK"/>
</dbReference>
<feature type="binding site" evidence="22">
    <location>
        <position position="9"/>
    </location>
    <ligand>
        <name>ATP</name>
        <dbReference type="ChEBI" id="CHEBI:30616"/>
    </ligand>
</feature>
<dbReference type="GO" id="GO:0006654">
    <property type="term" value="P:phosphatidic acid biosynthetic process"/>
    <property type="evidence" value="ECO:0007669"/>
    <property type="project" value="InterPro"/>
</dbReference>
<dbReference type="STRING" id="1267021.FPB0191_02321"/>
<name>A0A0A7S3Q1_FRIPE</name>
<comment type="similarity">
    <text evidence="2 24">Belongs to the bacterial diacylglycerol kinase family.</text>
</comment>
<evidence type="ECO:0000313" key="26">
    <source>
        <dbReference type="Proteomes" id="UP000030901"/>
    </source>
</evidence>
<feature type="transmembrane region" description="Helical" evidence="24">
    <location>
        <begin position="35"/>
        <end position="53"/>
    </location>
</feature>
<feature type="binding site" evidence="21">
    <location>
        <position position="55"/>
    </location>
    <ligand>
        <name>substrate</name>
    </ligand>
</feature>
<dbReference type="PANTHER" id="PTHR34299">
    <property type="entry name" value="DIACYLGLYCEROL KINASE"/>
    <property type="match status" value="1"/>
</dbReference>
<evidence type="ECO:0000256" key="11">
    <source>
        <dbReference type="ARBA" id="ARBA00022741"/>
    </source>
</evidence>
<keyword evidence="26" id="KW-1185">Reference proteome</keyword>
<feature type="transmembrane region" description="Helical" evidence="24">
    <location>
        <begin position="59"/>
        <end position="79"/>
    </location>
</feature>
<keyword evidence="11 22" id="KW-0547">Nucleotide-binding</keyword>
<feature type="active site" description="Proton acceptor" evidence="20">
    <location>
        <position position="69"/>
    </location>
</feature>
<proteinExistence type="inferred from homology"/>
<comment type="cofactor">
    <cofactor evidence="23">
        <name>Mg(2+)</name>
        <dbReference type="ChEBI" id="CHEBI:18420"/>
    </cofactor>
    <text evidence="23">Mn(2+), Zn(2+), Cd(2+) and Co(2+) support activity to lesser extents.</text>
</comment>
<feature type="binding site" evidence="22">
    <location>
        <begin position="85"/>
        <end position="87"/>
    </location>
    <ligand>
        <name>ATP</name>
        <dbReference type="ChEBI" id="CHEBI:30616"/>
    </ligand>
</feature>
<evidence type="ECO:0000256" key="21">
    <source>
        <dbReference type="PIRSR" id="PIRSR600829-2"/>
    </source>
</evidence>
<keyword evidence="6" id="KW-0444">Lipid biosynthesis</keyword>
<dbReference type="EC" id="2.7.1.107" evidence="3 24"/>
<evidence type="ECO:0000256" key="10">
    <source>
        <dbReference type="ARBA" id="ARBA00022723"/>
    </source>
</evidence>
<dbReference type="GO" id="GO:0046872">
    <property type="term" value="F:metal ion binding"/>
    <property type="evidence" value="ECO:0007669"/>
    <property type="project" value="UniProtKB-KW"/>
</dbReference>
<evidence type="ECO:0000256" key="23">
    <source>
        <dbReference type="PIRSR" id="PIRSR600829-4"/>
    </source>
</evidence>
<keyword evidence="12 24" id="KW-0418">Kinase</keyword>
<feature type="binding site" evidence="23">
    <location>
        <position position="76"/>
    </location>
    <ligand>
        <name>a divalent metal cation</name>
        <dbReference type="ChEBI" id="CHEBI:60240"/>
    </ligand>
</feature>
<evidence type="ECO:0000256" key="8">
    <source>
        <dbReference type="ARBA" id="ARBA00022679"/>
    </source>
</evidence>
<dbReference type="Proteomes" id="UP000030901">
    <property type="component" value="Chromosome"/>
</dbReference>
<feature type="binding site" evidence="21">
    <location>
        <position position="9"/>
    </location>
    <ligand>
        <name>substrate</name>
    </ligand>
</feature>
<keyword evidence="7 24" id="KW-0997">Cell inner membrane</keyword>
<feature type="binding site" evidence="22">
    <location>
        <begin position="94"/>
        <end position="95"/>
    </location>
    <ligand>
        <name>ATP</name>
        <dbReference type="ChEBI" id="CHEBI:30616"/>
    </ligand>
</feature>
<feature type="binding site" evidence="22">
    <location>
        <position position="16"/>
    </location>
    <ligand>
        <name>ATP</name>
        <dbReference type="ChEBI" id="CHEBI:30616"/>
    </ligand>
</feature>
<accession>A0A0A7S3Q1</accession>